<feature type="chain" id="PRO_5028947367" evidence="1">
    <location>
        <begin position="21"/>
        <end position="436"/>
    </location>
</feature>
<dbReference type="KEGG" id="stim:H1B31_03280"/>
<evidence type="ECO:0000259" key="2">
    <source>
        <dbReference type="Pfam" id="PF01764"/>
    </source>
</evidence>
<dbReference type="EMBL" id="CP060204">
    <property type="protein sequence ID" value="QNH54975.1"/>
    <property type="molecule type" value="Genomic_DNA"/>
</dbReference>
<feature type="domain" description="Fungal lipase-type" evidence="2">
    <location>
        <begin position="90"/>
        <end position="242"/>
    </location>
</feature>
<dbReference type="SUPFAM" id="SSF53474">
    <property type="entry name" value="alpha/beta-Hydrolases"/>
    <property type="match status" value="1"/>
</dbReference>
<sequence>MMLRLLVFCLLFLLPVRVLAAPADLPSRCFVCAAASEAAYSGELPELLRARLAAAGWQIASYETEGHRGTVGRFFHMVRTDEDGTETHLIAFPGTERGSDVWTDLRLGRAAFGGTTPTEFLAMRDARVTDRKETPLVHRGFLDYCQAALFTDALPAYGNRTAGEVLSAELRAHPSMRIYLTGHSLGGAAAVLAAARLSDLGVAPEQLVVTTFGAPAVGNAAFVRRYEGRFTLHRVVMSGDPMKDVLAAPLGFQQFGDRVPWSPARSVAKFPHAMMVYVDAAIRQVYDAYGGDNAFLFLMGLPNRTEGRKLYALPIETALDDTLAEDAPYMMAVLRDALHVRNAAVVCAASGGGLSEDYLLSGLEGHLAAARAAGAEQMVAYRIAGAKIRDAHETYRLTLERVVYDMDGNLLAATSRSARTGALTPIETVLYLFAQD</sequence>
<dbReference type="InterPro" id="IPR051218">
    <property type="entry name" value="Sec_MonoDiacylglyc_Lipase"/>
</dbReference>
<dbReference type="PANTHER" id="PTHR45856:SF24">
    <property type="entry name" value="FUNGAL LIPASE-LIKE DOMAIN-CONTAINING PROTEIN"/>
    <property type="match status" value="1"/>
</dbReference>
<accession>A0A7G7VLI2</accession>
<proteinExistence type="predicted"/>
<evidence type="ECO:0000256" key="1">
    <source>
        <dbReference type="SAM" id="SignalP"/>
    </source>
</evidence>
<evidence type="ECO:0000313" key="3">
    <source>
        <dbReference type="EMBL" id="QNH54975.1"/>
    </source>
</evidence>
<gene>
    <name evidence="3" type="ORF">H1B31_03280</name>
</gene>
<dbReference type="Proteomes" id="UP000515480">
    <property type="component" value="Chromosome"/>
</dbReference>
<evidence type="ECO:0000313" key="4">
    <source>
        <dbReference type="Proteomes" id="UP000515480"/>
    </source>
</evidence>
<keyword evidence="4" id="KW-1185">Reference proteome</keyword>
<dbReference type="PANTHER" id="PTHR45856">
    <property type="entry name" value="ALPHA/BETA-HYDROLASES SUPERFAMILY PROTEIN"/>
    <property type="match status" value="1"/>
</dbReference>
<organism evidence="3 4">
    <name type="scientific">Selenomonas timonae</name>
    <dbReference type="NCBI Taxonomy" id="2754044"/>
    <lineage>
        <taxon>Bacteria</taxon>
        <taxon>Bacillati</taxon>
        <taxon>Bacillota</taxon>
        <taxon>Negativicutes</taxon>
        <taxon>Selenomonadales</taxon>
        <taxon>Selenomonadaceae</taxon>
        <taxon>Selenomonas</taxon>
    </lineage>
</organism>
<dbReference type="Pfam" id="PF01764">
    <property type="entry name" value="Lipase_3"/>
    <property type="match status" value="1"/>
</dbReference>
<dbReference type="Gene3D" id="3.40.50.1820">
    <property type="entry name" value="alpha/beta hydrolase"/>
    <property type="match status" value="1"/>
</dbReference>
<dbReference type="AlphaFoldDB" id="A0A7G7VLI2"/>
<dbReference type="RefSeq" id="WP_185980882.1">
    <property type="nucleotide sequence ID" value="NZ_CP060204.1"/>
</dbReference>
<dbReference type="GO" id="GO:0006629">
    <property type="term" value="P:lipid metabolic process"/>
    <property type="evidence" value="ECO:0007669"/>
    <property type="project" value="InterPro"/>
</dbReference>
<reference evidence="3 4" key="1">
    <citation type="submission" date="2020-07" db="EMBL/GenBank/DDBJ databases">
        <title>Complete genome and description of Selenomonas timonensis sp. nov., a new bacterium isolated from a gingivitis subject.</title>
        <authorList>
            <person name="Antezack A."/>
        </authorList>
    </citation>
    <scope>NUCLEOTIDE SEQUENCE [LARGE SCALE GENOMIC DNA]</scope>
    <source>
        <strain evidence="3 4">Marseille-Q3039</strain>
    </source>
</reference>
<protein>
    <submittedName>
        <fullName evidence="3">Lipase family protein</fullName>
    </submittedName>
</protein>
<dbReference type="InterPro" id="IPR029058">
    <property type="entry name" value="AB_hydrolase_fold"/>
</dbReference>
<dbReference type="InterPro" id="IPR002921">
    <property type="entry name" value="Fungal_lipase-type"/>
</dbReference>
<feature type="signal peptide" evidence="1">
    <location>
        <begin position="1"/>
        <end position="20"/>
    </location>
</feature>
<keyword evidence="1" id="KW-0732">Signal</keyword>
<name>A0A7G7VLI2_9FIRM</name>